<keyword evidence="2" id="KW-1185">Reference proteome</keyword>
<name>A0A0C2RRE6_9BACL</name>
<organism evidence="1 2">
    <name type="scientific">Jeotgalibacillus campisalis</name>
    <dbReference type="NCBI Taxonomy" id="220754"/>
    <lineage>
        <taxon>Bacteria</taxon>
        <taxon>Bacillati</taxon>
        <taxon>Bacillota</taxon>
        <taxon>Bacilli</taxon>
        <taxon>Bacillales</taxon>
        <taxon>Caryophanaceae</taxon>
        <taxon>Jeotgalibacillus</taxon>
    </lineage>
</organism>
<sequence length="60" mass="7257">MKKKKRVTLFVRQQEWITGVHVDSWKNFLYTYNILAMYKFGRNKNSPLEGFHSRACSKQF</sequence>
<evidence type="ECO:0000313" key="2">
    <source>
        <dbReference type="Proteomes" id="UP000031972"/>
    </source>
</evidence>
<dbReference type="AlphaFoldDB" id="A0A0C2RRE6"/>
<dbReference type="EMBL" id="JXRR01000001">
    <property type="protein sequence ID" value="KIL52840.1"/>
    <property type="molecule type" value="Genomic_DNA"/>
</dbReference>
<dbReference type="Proteomes" id="UP000031972">
    <property type="component" value="Unassembled WGS sequence"/>
</dbReference>
<comment type="caution">
    <text evidence="1">The sequence shown here is derived from an EMBL/GenBank/DDBJ whole genome shotgun (WGS) entry which is preliminary data.</text>
</comment>
<accession>A0A0C2RRE6</accession>
<reference evidence="1 2" key="1">
    <citation type="submission" date="2015-01" db="EMBL/GenBank/DDBJ databases">
        <title>Jeotgalibacillus campisalis genome sequencing.</title>
        <authorList>
            <person name="Goh K.M."/>
            <person name="Chan K.-G."/>
            <person name="Yaakop A.S."/>
            <person name="Ee R."/>
            <person name="Gan H.M."/>
            <person name="Chan C.S."/>
        </authorList>
    </citation>
    <scope>NUCLEOTIDE SEQUENCE [LARGE SCALE GENOMIC DNA]</scope>
    <source>
        <strain evidence="1 2">SF-57</strain>
    </source>
</reference>
<dbReference type="PATRIC" id="fig|220754.4.peg.172"/>
<protein>
    <submittedName>
        <fullName evidence="1">Uncharacterized protein</fullName>
    </submittedName>
</protein>
<evidence type="ECO:0000313" key="1">
    <source>
        <dbReference type="EMBL" id="KIL52840.1"/>
    </source>
</evidence>
<proteinExistence type="predicted"/>
<gene>
    <name evidence="1" type="ORF">KR50_01690</name>
</gene>